<dbReference type="PANTHER" id="PTHR37526">
    <property type="entry name" value="PROTEIN TUSB"/>
    <property type="match status" value="1"/>
</dbReference>
<dbReference type="GO" id="GO:0002143">
    <property type="term" value="P:tRNA wobble position uridine thiolation"/>
    <property type="evidence" value="ECO:0007669"/>
    <property type="project" value="InterPro"/>
</dbReference>
<dbReference type="Proteomes" id="UP000000238">
    <property type="component" value="Chromosome"/>
</dbReference>
<dbReference type="InterPro" id="IPR027396">
    <property type="entry name" value="DsrEFH-like"/>
</dbReference>
<dbReference type="RefSeq" id="WP_011396416.1">
    <property type="nucleotide sequence ID" value="NC_007645.1"/>
</dbReference>
<dbReference type="Gene3D" id="3.40.1260.10">
    <property type="entry name" value="DsrEFH-like"/>
    <property type="match status" value="1"/>
</dbReference>
<reference evidence="1 2" key="1">
    <citation type="journal article" date="2005" name="Nucleic Acids Res.">
        <title>Genomic blueprint of Hahella chejuensis, a marine microbe producing an algicidal agent.</title>
        <authorList>
            <person name="Jeong H."/>
            <person name="Yim J.H."/>
            <person name="Lee C."/>
            <person name="Choi S.-H."/>
            <person name="Park Y.K."/>
            <person name="Yoon S.H."/>
            <person name="Hur C.-G."/>
            <person name="Kang H.-Y."/>
            <person name="Kim D."/>
            <person name="Lee H.H."/>
            <person name="Park K.H."/>
            <person name="Park S.-H."/>
            <person name="Park H.-S."/>
            <person name="Lee H.K."/>
            <person name="Oh T.K."/>
            <person name="Kim J.F."/>
        </authorList>
    </citation>
    <scope>NUCLEOTIDE SEQUENCE [LARGE SCALE GENOMIC DNA]</scope>
    <source>
        <strain evidence="1 2">KCTC 2396</strain>
    </source>
</reference>
<proteinExistence type="predicted"/>
<dbReference type="OrthoDB" id="9795117at2"/>
<dbReference type="AlphaFoldDB" id="Q2SJ27"/>
<name>Q2SJ27_HAHCH</name>
<accession>Q2SJ27</accession>
<sequence>MVLHIFNKGIRNRELLKTCADLAGPDDSLLLIEDGVIWAKEHKENALLQGLLNAGVKVYALKEDLTARGIVAADAIAIADYAQFVELTERHPRSVSWF</sequence>
<dbReference type="NCBIfam" id="TIGR03011">
    <property type="entry name" value="sulf_tusB_dsrH"/>
    <property type="match status" value="1"/>
</dbReference>
<dbReference type="Pfam" id="PF04077">
    <property type="entry name" value="DsrH"/>
    <property type="match status" value="1"/>
</dbReference>
<dbReference type="EMBL" id="CP000155">
    <property type="protein sequence ID" value="ABC29347.1"/>
    <property type="molecule type" value="Genomic_DNA"/>
</dbReference>
<dbReference type="GO" id="GO:1990228">
    <property type="term" value="C:sulfurtransferase complex"/>
    <property type="evidence" value="ECO:0007669"/>
    <property type="project" value="TreeGrafter"/>
</dbReference>
<organism evidence="1 2">
    <name type="scientific">Hahella chejuensis (strain KCTC 2396)</name>
    <dbReference type="NCBI Taxonomy" id="349521"/>
    <lineage>
        <taxon>Bacteria</taxon>
        <taxon>Pseudomonadati</taxon>
        <taxon>Pseudomonadota</taxon>
        <taxon>Gammaproteobacteria</taxon>
        <taxon>Oceanospirillales</taxon>
        <taxon>Hahellaceae</taxon>
        <taxon>Hahella</taxon>
    </lineage>
</organism>
<dbReference type="STRING" id="349521.HCH_02546"/>
<dbReference type="PANTHER" id="PTHR37526:SF1">
    <property type="entry name" value="PROTEIN TUSB"/>
    <property type="match status" value="1"/>
</dbReference>
<dbReference type="SUPFAM" id="SSF75169">
    <property type="entry name" value="DsrEFH-like"/>
    <property type="match status" value="1"/>
</dbReference>
<keyword evidence="2" id="KW-1185">Reference proteome</keyword>
<evidence type="ECO:0000313" key="2">
    <source>
        <dbReference type="Proteomes" id="UP000000238"/>
    </source>
</evidence>
<dbReference type="KEGG" id="hch:HCH_02546"/>
<evidence type="ECO:0000313" key="1">
    <source>
        <dbReference type="EMBL" id="ABC29347.1"/>
    </source>
</evidence>
<dbReference type="HOGENOM" id="CLU_166087_4_0_6"/>
<gene>
    <name evidence="1" type="ordered locus">HCH_02546</name>
</gene>
<dbReference type="InterPro" id="IPR007215">
    <property type="entry name" value="Sulphur_relay_TusB/DsrH"/>
</dbReference>
<protein>
    <submittedName>
        <fullName evidence="1">Uncharacterized conserved protein involved in oxidation of intracellular sulfur</fullName>
    </submittedName>
</protein>
<dbReference type="eggNOG" id="COG2168">
    <property type="taxonomic scope" value="Bacteria"/>
</dbReference>